<dbReference type="PANTHER" id="PTHR45718:SF6">
    <property type="entry name" value="ZINC FINGER PROTEIN GLI2"/>
    <property type="match status" value="1"/>
</dbReference>
<comment type="subcellular location">
    <subcellularLocation>
        <location evidence="1">Nucleus</location>
    </subcellularLocation>
</comment>
<evidence type="ECO:0000313" key="8">
    <source>
        <dbReference type="EMBL" id="MEQ2173717.1"/>
    </source>
</evidence>
<feature type="region of interest" description="Disordered" evidence="7">
    <location>
        <begin position="563"/>
        <end position="607"/>
    </location>
</feature>
<name>A0ABV0NQP1_9TELE</name>
<gene>
    <name evidence="8" type="ORF">GOODEAATRI_000191</name>
</gene>
<feature type="compositionally biased region" description="Polar residues" evidence="7">
    <location>
        <begin position="582"/>
        <end position="602"/>
    </location>
</feature>
<feature type="compositionally biased region" description="Low complexity" evidence="7">
    <location>
        <begin position="1"/>
        <end position="20"/>
    </location>
</feature>
<protein>
    <submittedName>
        <fullName evidence="8">Uncharacterized protein</fullName>
    </submittedName>
</protein>
<keyword evidence="5" id="KW-0862">Zinc</keyword>
<feature type="region of interest" description="Disordered" evidence="7">
    <location>
        <begin position="491"/>
        <end position="518"/>
    </location>
</feature>
<keyword evidence="6" id="KW-0539">Nucleus</keyword>
<feature type="compositionally biased region" description="Polar residues" evidence="7">
    <location>
        <begin position="491"/>
        <end position="507"/>
    </location>
</feature>
<evidence type="ECO:0000256" key="2">
    <source>
        <dbReference type="ARBA" id="ARBA00022723"/>
    </source>
</evidence>
<keyword evidence="9" id="KW-1185">Reference proteome</keyword>
<organism evidence="8 9">
    <name type="scientific">Goodea atripinnis</name>
    <dbReference type="NCBI Taxonomy" id="208336"/>
    <lineage>
        <taxon>Eukaryota</taxon>
        <taxon>Metazoa</taxon>
        <taxon>Chordata</taxon>
        <taxon>Craniata</taxon>
        <taxon>Vertebrata</taxon>
        <taxon>Euteleostomi</taxon>
        <taxon>Actinopterygii</taxon>
        <taxon>Neopterygii</taxon>
        <taxon>Teleostei</taxon>
        <taxon>Neoteleostei</taxon>
        <taxon>Acanthomorphata</taxon>
        <taxon>Ovalentaria</taxon>
        <taxon>Atherinomorphae</taxon>
        <taxon>Cyprinodontiformes</taxon>
        <taxon>Goodeidae</taxon>
        <taxon>Goodea</taxon>
    </lineage>
</organism>
<evidence type="ECO:0000256" key="3">
    <source>
        <dbReference type="ARBA" id="ARBA00022737"/>
    </source>
</evidence>
<evidence type="ECO:0000313" key="9">
    <source>
        <dbReference type="Proteomes" id="UP001476798"/>
    </source>
</evidence>
<dbReference type="EMBL" id="JAHRIO010049981">
    <property type="protein sequence ID" value="MEQ2173717.1"/>
    <property type="molecule type" value="Genomic_DNA"/>
</dbReference>
<feature type="compositionally biased region" description="Low complexity" evidence="7">
    <location>
        <begin position="140"/>
        <end position="168"/>
    </location>
</feature>
<evidence type="ECO:0000256" key="6">
    <source>
        <dbReference type="ARBA" id="ARBA00023242"/>
    </source>
</evidence>
<sequence length="686" mass="73970">MYQSSPGGQSSCSSEPSPLGTNNDSGVETAAHSGGSLGDLSALDDLPFVDSVGFEDSSGGVAAVGLHLRKQLSTSQCLENLKKEKLKAVRDSCQWANNPTPPVHQAITLPPIPTSGQLSSGKMTLLGNLLERRDSTSSTLSSVYTLSRRSSGISPGFSSRRSSQTSQFGANRPTNISSADSYDPISADISRRSSQASQFGGNNSGPGGGGLGHPSPFSLTPAQHYRLKAKYAAATGGAPPTPLPFMDQSCLKDFNECSSKNSLRSMQFSHDQSLMPHEVPSNIPRRASDPVRPLDPLSQSHMQRYNSMVMLNRRVSMQPHPPPATDRRLLSQQGCVQPNGSPHCYPYNLQPLSISENITMETRSCNRNPSSREDFQGASGVQQQLYHQRRMDVVSLSPGQHQHMGPSSPHSSAANAQWKKVPSGFMGATQQFSKLQGNGNLSVIQQNQNAGSFSVTSNQQMVQNFNHRCMLSSEAGEALFQQSSNLSEAASPQYGFSQGSYDRNGNTPYPPCGTRPAANGKMLRCKEKTADMDFNQFQPVQIKTENCDASTMMLDQQNMACQNGFQTGNQNHLQLRPPTEPKSPNLSSPKLMQQSDESQLSPSKVPGLPYMSDDNALFYTGQIQVLEPNGNLDCHSFSPNSSRLTTPRNSVTLPSVPAGTGNMAIGDMSSLLTALAEENKFLNLIT</sequence>
<feature type="compositionally biased region" description="Gly residues" evidence="7">
    <location>
        <begin position="202"/>
        <end position="212"/>
    </location>
</feature>
<accession>A0ABV0NQP1</accession>
<evidence type="ECO:0000256" key="5">
    <source>
        <dbReference type="ARBA" id="ARBA00022833"/>
    </source>
</evidence>
<proteinExistence type="predicted"/>
<dbReference type="InterPro" id="IPR043359">
    <property type="entry name" value="GLI-like"/>
</dbReference>
<reference evidence="8 9" key="1">
    <citation type="submission" date="2021-06" db="EMBL/GenBank/DDBJ databases">
        <authorList>
            <person name="Palmer J.M."/>
        </authorList>
    </citation>
    <scope>NUCLEOTIDE SEQUENCE [LARGE SCALE GENOMIC DNA]</scope>
    <source>
        <strain evidence="8 9">GA_2019</strain>
        <tissue evidence="8">Muscle</tissue>
    </source>
</reference>
<feature type="region of interest" description="Disordered" evidence="7">
    <location>
        <begin position="1"/>
        <end position="36"/>
    </location>
</feature>
<dbReference type="PANTHER" id="PTHR45718">
    <property type="entry name" value="TRANSCRIPTIONAL ACTIVATOR CUBITUS INTERRUPTUS"/>
    <property type="match status" value="1"/>
</dbReference>
<evidence type="ECO:0000256" key="4">
    <source>
        <dbReference type="ARBA" id="ARBA00022771"/>
    </source>
</evidence>
<keyword evidence="2" id="KW-0479">Metal-binding</keyword>
<feature type="compositionally biased region" description="Polar residues" evidence="7">
    <location>
        <begin position="563"/>
        <end position="573"/>
    </location>
</feature>
<keyword evidence="4" id="KW-0863">Zinc-finger</keyword>
<dbReference type="Proteomes" id="UP001476798">
    <property type="component" value="Unassembled WGS sequence"/>
</dbReference>
<feature type="region of interest" description="Disordered" evidence="7">
    <location>
        <begin position="140"/>
        <end position="220"/>
    </location>
</feature>
<evidence type="ECO:0000256" key="1">
    <source>
        <dbReference type="ARBA" id="ARBA00004123"/>
    </source>
</evidence>
<keyword evidence="3" id="KW-0677">Repeat</keyword>
<feature type="region of interest" description="Disordered" evidence="7">
    <location>
        <begin position="397"/>
        <end position="417"/>
    </location>
</feature>
<comment type="caution">
    <text evidence="8">The sequence shown here is derived from an EMBL/GenBank/DDBJ whole genome shotgun (WGS) entry which is preliminary data.</text>
</comment>
<evidence type="ECO:0000256" key="7">
    <source>
        <dbReference type="SAM" id="MobiDB-lite"/>
    </source>
</evidence>